<keyword evidence="2" id="KW-1185">Reference proteome</keyword>
<dbReference type="EMBL" id="LYPC01000008">
    <property type="protein sequence ID" value="OCT16925.1"/>
    <property type="molecule type" value="Genomic_DNA"/>
</dbReference>
<dbReference type="Proteomes" id="UP000093309">
    <property type="component" value="Unassembled WGS sequence"/>
</dbReference>
<evidence type="ECO:0000313" key="1">
    <source>
        <dbReference type="EMBL" id="OCT16925.1"/>
    </source>
</evidence>
<name>A0A1C1A8K2_9BACL</name>
<reference evidence="2" key="1">
    <citation type="submission" date="2016-05" db="EMBL/GenBank/DDBJ databases">
        <title>Paenibacillus oryzae. sp. nov., isolated from the rice root.</title>
        <authorList>
            <person name="Zhang J."/>
            <person name="Zhang X."/>
        </authorList>
    </citation>
    <scope>NUCLEOTIDE SEQUENCE [LARGE SCALE GENOMIC DNA]</scope>
    <source>
        <strain evidence="2">KCTC13222</strain>
    </source>
</reference>
<sequence>MNMNDTVSLSLGGSYVVAPDNPRKTKNRGRKCMILSFEMNDGDLDIRVIYLDTSREVLLKFSDLKPITE</sequence>
<organism evidence="1 2">
    <name type="scientific">Paenibacillus pectinilyticus</name>
    <dbReference type="NCBI Taxonomy" id="512399"/>
    <lineage>
        <taxon>Bacteria</taxon>
        <taxon>Bacillati</taxon>
        <taxon>Bacillota</taxon>
        <taxon>Bacilli</taxon>
        <taxon>Bacillales</taxon>
        <taxon>Paenibacillaceae</taxon>
        <taxon>Paenibacillus</taxon>
    </lineage>
</organism>
<gene>
    <name evidence="1" type="ORF">A8709_16765</name>
</gene>
<comment type="caution">
    <text evidence="1">The sequence shown here is derived from an EMBL/GenBank/DDBJ whole genome shotgun (WGS) entry which is preliminary data.</text>
</comment>
<dbReference type="AlphaFoldDB" id="A0A1C1A8K2"/>
<protein>
    <submittedName>
        <fullName evidence="1">Uncharacterized protein</fullName>
    </submittedName>
</protein>
<proteinExistence type="predicted"/>
<evidence type="ECO:0000313" key="2">
    <source>
        <dbReference type="Proteomes" id="UP000093309"/>
    </source>
</evidence>
<accession>A0A1C1A8K2</accession>